<feature type="transmembrane region" description="Helical" evidence="6">
    <location>
        <begin position="79"/>
        <end position="99"/>
    </location>
</feature>
<dbReference type="InterPro" id="IPR036259">
    <property type="entry name" value="MFS_trans_sf"/>
</dbReference>
<proteinExistence type="predicted"/>
<feature type="transmembrane region" description="Helical" evidence="6">
    <location>
        <begin position="139"/>
        <end position="158"/>
    </location>
</feature>
<evidence type="ECO:0000313" key="8">
    <source>
        <dbReference type="EMBL" id="OIR00479.1"/>
    </source>
</evidence>
<evidence type="ECO:0000256" key="2">
    <source>
        <dbReference type="ARBA" id="ARBA00022475"/>
    </source>
</evidence>
<reference evidence="8" key="1">
    <citation type="submission" date="2016-10" db="EMBL/GenBank/DDBJ databases">
        <title>Sequence of Gallionella enrichment culture.</title>
        <authorList>
            <person name="Poehlein A."/>
            <person name="Muehling M."/>
            <person name="Daniel R."/>
        </authorList>
    </citation>
    <scope>NUCLEOTIDE SEQUENCE</scope>
</reference>
<accession>A0A1J5RX28</accession>
<evidence type="ECO:0000259" key="7">
    <source>
        <dbReference type="PROSITE" id="PS50850"/>
    </source>
</evidence>
<evidence type="ECO:0000256" key="6">
    <source>
        <dbReference type="SAM" id="Phobius"/>
    </source>
</evidence>
<feature type="domain" description="Major facilitator superfamily (MFS) profile" evidence="7">
    <location>
        <begin position="49"/>
        <end position="448"/>
    </location>
</feature>
<feature type="transmembrane region" description="Helical" evidence="6">
    <location>
        <begin position="111"/>
        <end position="133"/>
    </location>
</feature>
<dbReference type="PANTHER" id="PTHR43124:SF3">
    <property type="entry name" value="CHLORAMPHENICOL EFFLUX PUMP RV0191"/>
    <property type="match status" value="1"/>
</dbReference>
<dbReference type="GO" id="GO:0005886">
    <property type="term" value="C:plasma membrane"/>
    <property type="evidence" value="ECO:0007669"/>
    <property type="project" value="UniProtKB-SubCell"/>
</dbReference>
<dbReference type="InterPro" id="IPR011701">
    <property type="entry name" value="MFS"/>
</dbReference>
<dbReference type="SUPFAM" id="SSF103473">
    <property type="entry name" value="MFS general substrate transporter"/>
    <property type="match status" value="1"/>
</dbReference>
<dbReference type="GO" id="GO:0022857">
    <property type="term" value="F:transmembrane transporter activity"/>
    <property type="evidence" value="ECO:0007669"/>
    <property type="project" value="InterPro"/>
</dbReference>
<comment type="subcellular location">
    <subcellularLocation>
        <location evidence="1">Cell membrane</location>
        <topology evidence="1">Multi-pass membrane protein</topology>
    </subcellularLocation>
</comment>
<dbReference type="PANTHER" id="PTHR43124">
    <property type="entry name" value="PURINE EFFLUX PUMP PBUE"/>
    <property type="match status" value="1"/>
</dbReference>
<dbReference type="InterPro" id="IPR020846">
    <property type="entry name" value="MFS_dom"/>
</dbReference>
<protein>
    <submittedName>
        <fullName evidence="8">Putative sulfoacetate transporter SauU</fullName>
    </submittedName>
</protein>
<keyword evidence="3 6" id="KW-0812">Transmembrane</keyword>
<feature type="transmembrane region" description="Helical" evidence="6">
    <location>
        <begin position="200"/>
        <end position="224"/>
    </location>
</feature>
<feature type="transmembrane region" description="Helical" evidence="6">
    <location>
        <begin position="353"/>
        <end position="376"/>
    </location>
</feature>
<evidence type="ECO:0000256" key="3">
    <source>
        <dbReference type="ARBA" id="ARBA00022692"/>
    </source>
</evidence>
<evidence type="ECO:0000256" key="5">
    <source>
        <dbReference type="ARBA" id="ARBA00023136"/>
    </source>
</evidence>
<keyword evidence="2" id="KW-1003">Cell membrane</keyword>
<keyword evidence="4 6" id="KW-1133">Transmembrane helix</keyword>
<name>A0A1J5RX28_9ZZZZ</name>
<dbReference type="PROSITE" id="PS50850">
    <property type="entry name" value="MFS"/>
    <property type="match status" value="1"/>
</dbReference>
<comment type="caution">
    <text evidence="8">The sequence shown here is derived from an EMBL/GenBank/DDBJ whole genome shotgun (WGS) entry which is preliminary data.</text>
</comment>
<feature type="transmembrane region" description="Helical" evidence="6">
    <location>
        <begin position="170"/>
        <end position="194"/>
    </location>
</feature>
<feature type="transmembrane region" description="Helical" evidence="6">
    <location>
        <begin position="262"/>
        <end position="283"/>
    </location>
</feature>
<dbReference type="Gene3D" id="1.20.1250.20">
    <property type="entry name" value="MFS general substrate transporter like domains"/>
    <property type="match status" value="2"/>
</dbReference>
<evidence type="ECO:0000256" key="4">
    <source>
        <dbReference type="ARBA" id="ARBA00022989"/>
    </source>
</evidence>
<feature type="transmembrane region" description="Helical" evidence="6">
    <location>
        <begin position="429"/>
        <end position="452"/>
    </location>
</feature>
<dbReference type="AlphaFoldDB" id="A0A1J5RX28"/>
<organism evidence="8">
    <name type="scientific">mine drainage metagenome</name>
    <dbReference type="NCBI Taxonomy" id="410659"/>
    <lineage>
        <taxon>unclassified sequences</taxon>
        <taxon>metagenomes</taxon>
        <taxon>ecological metagenomes</taxon>
    </lineage>
</organism>
<dbReference type="InterPro" id="IPR050189">
    <property type="entry name" value="MFS_Efflux_Transporters"/>
</dbReference>
<dbReference type="Pfam" id="PF07690">
    <property type="entry name" value="MFS_1"/>
    <property type="match status" value="1"/>
</dbReference>
<feature type="transmembrane region" description="Helical" evidence="6">
    <location>
        <begin position="328"/>
        <end position="347"/>
    </location>
</feature>
<keyword evidence="5 6" id="KW-0472">Membrane</keyword>
<gene>
    <name evidence="8" type="primary">sauU_3</name>
    <name evidence="8" type="ORF">GALL_175440</name>
</gene>
<feature type="transmembrane region" description="Helical" evidence="6">
    <location>
        <begin position="388"/>
        <end position="409"/>
    </location>
</feature>
<dbReference type="EMBL" id="MLJW01000095">
    <property type="protein sequence ID" value="OIR00479.1"/>
    <property type="molecule type" value="Genomic_DNA"/>
</dbReference>
<evidence type="ECO:0000256" key="1">
    <source>
        <dbReference type="ARBA" id="ARBA00004651"/>
    </source>
</evidence>
<feature type="transmembrane region" description="Helical" evidence="6">
    <location>
        <begin position="48"/>
        <end position="67"/>
    </location>
</feature>
<feature type="transmembrane region" description="Helical" evidence="6">
    <location>
        <begin position="298"/>
        <end position="316"/>
    </location>
</feature>
<sequence>MDCLATSFDTRQGSTWSNRKHSVKIPASDNDTMFDATEPSHPPLRAALAMWSLAAAAYMAGFFLRVTPGVLNVPLMRDFGLNAAQLGNLASFYFYFYAASQIPTGIANDRWGPKALIVFGTAVTGLGTLLFAAAPNLPVALLARGLIGLGHGVAWVSLLEISARWFAPRVFGTMSGLSLSVGTLGAVLAQAPLLAMSRAWGWRASLAGVGAACLVLSLLAWRVIRNAPHEGGWRDWLPPREPHGGAEVWRGLRAVWGWRNTALLFVAPSGVCGAFLTFTTLWGTPFLVQQRGLSPTRASWVIAAMLVAFSLGGVFWGRLSDRLRRRKLPYLIGAALTLLGFAQLSLWPLAPTALLLTLLLVSALGSGAMVVGFAWAKESVPARLAGTATGVHNTGVMVGALVQLPLLGWVLDALWRGRAVGSVRLYDLFAFQAAFAVLLAWVFVALVCVALAGETHARGHVDAAR</sequence>